<sequence>MTNFLLNIAFDVDGIQALSTTGGSVAILVPQASSQYQVVAVLTAPLMNIQVTWSDTLTVYTSSTQLSTNQVVPINSWESAVLGNAYTFNGSLISSAGAAGAQSIVQLTNASGSTITTGLANTFTVNSQTQSLAITTAMSLLVQGLATFWPTNDIMVTVMSNAAVGMAVPTYAFPPSSATCDISLAEGVTVQPPITLSFSASDATQSITYSDAKGQFEVSS</sequence>
<dbReference type="Proteomes" id="UP000519897">
    <property type="component" value="Unassembled WGS sequence"/>
</dbReference>
<dbReference type="RefSeq" id="WP_165131838.1">
    <property type="nucleotide sequence ID" value="NZ_CP049249.1"/>
</dbReference>
<dbReference type="AlphaFoldDB" id="A0A7W6PSE9"/>
<organism evidence="1 2">
    <name type="scientific">Rhizobium rhizoryzae</name>
    <dbReference type="NCBI Taxonomy" id="451876"/>
    <lineage>
        <taxon>Bacteria</taxon>
        <taxon>Pseudomonadati</taxon>
        <taxon>Pseudomonadota</taxon>
        <taxon>Alphaproteobacteria</taxon>
        <taxon>Hyphomicrobiales</taxon>
        <taxon>Rhizobiaceae</taxon>
        <taxon>Rhizobium/Agrobacterium group</taxon>
        <taxon>Rhizobium</taxon>
    </lineage>
</organism>
<keyword evidence="2" id="KW-1185">Reference proteome</keyword>
<protein>
    <submittedName>
        <fullName evidence="1">Uncharacterized protein</fullName>
    </submittedName>
</protein>
<reference evidence="1 2" key="1">
    <citation type="submission" date="2020-08" db="EMBL/GenBank/DDBJ databases">
        <title>Genomic Encyclopedia of Type Strains, Phase IV (KMG-IV): sequencing the most valuable type-strain genomes for metagenomic binning, comparative biology and taxonomic classification.</title>
        <authorList>
            <person name="Goeker M."/>
        </authorList>
    </citation>
    <scope>NUCLEOTIDE SEQUENCE [LARGE SCALE GENOMIC DNA]</scope>
    <source>
        <strain evidence="1 2">DSM 29514</strain>
    </source>
</reference>
<name>A0A7W6PSE9_9HYPH</name>
<evidence type="ECO:0000313" key="2">
    <source>
        <dbReference type="Proteomes" id="UP000519897"/>
    </source>
</evidence>
<comment type="caution">
    <text evidence="1">The sequence shown here is derived from an EMBL/GenBank/DDBJ whole genome shotgun (WGS) entry which is preliminary data.</text>
</comment>
<gene>
    <name evidence="1" type="ORF">GGQ72_004062</name>
</gene>
<dbReference type="EMBL" id="JACIEC010000008">
    <property type="protein sequence ID" value="MBB4145498.1"/>
    <property type="molecule type" value="Genomic_DNA"/>
</dbReference>
<proteinExistence type="predicted"/>
<accession>A0A7W6PSE9</accession>
<evidence type="ECO:0000313" key="1">
    <source>
        <dbReference type="EMBL" id="MBB4145498.1"/>
    </source>
</evidence>